<evidence type="ECO:0000256" key="3">
    <source>
        <dbReference type="ARBA" id="ARBA00022801"/>
    </source>
</evidence>
<dbReference type="PANTHER" id="PTHR42693">
    <property type="entry name" value="ARYLSULFATASE FAMILY MEMBER"/>
    <property type="match status" value="1"/>
</dbReference>
<dbReference type="Gene3D" id="3.40.720.10">
    <property type="entry name" value="Alkaline Phosphatase, subunit A"/>
    <property type="match status" value="1"/>
</dbReference>
<evidence type="ECO:0000259" key="6">
    <source>
        <dbReference type="Pfam" id="PF00884"/>
    </source>
</evidence>
<evidence type="ECO:0000256" key="1">
    <source>
        <dbReference type="ARBA" id="ARBA00008779"/>
    </source>
</evidence>
<dbReference type="CDD" id="cd16026">
    <property type="entry name" value="GALNS_like"/>
    <property type="match status" value="1"/>
</dbReference>
<feature type="compositionally biased region" description="Basic and acidic residues" evidence="5">
    <location>
        <begin position="465"/>
        <end position="480"/>
    </location>
</feature>
<keyword evidence="8" id="KW-1185">Reference proteome</keyword>
<name>A0ABP9PB79_9BACT</name>
<dbReference type="InterPro" id="IPR000917">
    <property type="entry name" value="Sulfatase_N"/>
</dbReference>
<dbReference type="Gene3D" id="3.30.1120.10">
    <property type="match status" value="1"/>
</dbReference>
<dbReference type="RefSeq" id="WP_345737356.1">
    <property type="nucleotide sequence ID" value="NZ_BAABIA010000006.1"/>
</dbReference>
<dbReference type="PROSITE" id="PS00149">
    <property type="entry name" value="SULFATASE_2"/>
    <property type="match status" value="1"/>
</dbReference>
<comment type="similarity">
    <text evidence="1">Belongs to the sulfatase family.</text>
</comment>
<reference evidence="8" key="1">
    <citation type="journal article" date="2019" name="Int. J. Syst. Evol. Microbiol.">
        <title>The Global Catalogue of Microorganisms (GCM) 10K type strain sequencing project: providing services to taxonomists for standard genome sequencing and annotation.</title>
        <authorList>
            <consortium name="The Broad Institute Genomics Platform"/>
            <consortium name="The Broad Institute Genome Sequencing Center for Infectious Disease"/>
            <person name="Wu L."/>
            <person name="Ma J."/>
        </authorList>
    </citation>
    <scope>NUCLEOTIDE SEQUENCE [LARGE SCALE GENOMIC DNA]</scope>
    <source>
        <strain evidence="8">JCM 18053</strain>
    </source>
</reference>
<feature type="region of interest" description="Disordered" evidence="5">
    <location>
        <begin position="455"/>
        <end position="489"/>
    </location>
</feature>
<keyword evidence="3" id="KW-0378">Hydrolase</keyword>
<comment type="caution">
    <text evidence="7">The sequence shown here is derived from an EMBL/GenBank/DDBJ whole genome shotgun (WGS) entry which is preliminary data.</text>
</comment>
<dbReference type="Proteomes" id="UP001499852">
    <property type="component" value="Unassembled WGS sequence"/>
</dbReference>
<dbReference type="Pfam" id="PF14707">
    <property type="entry name" value="Sulfatase_C"/>
    <property type="match status" value="1"/>
</dbReference>
<evidence type="ECO:0000256" key="2">
    <source>
        <dbReference type="ARBA" id="ARBA00022723"/>
    </source>
</evidence>
<dbReference type="InterPro" id="IPR050738">
    <property type="entry name" value="Sulfatase"/>
</dbReference>
<dbReference type="InterPro" id="IPR017850">
    <property type="entry name" value="Alkaline_phosphatase_core_sf"/>
</dbReference>
<sequence length="489" mass="53565">MELILFILCVFSALGGLIRADVPSKPNIIVILADDMGYGDVGCFGAKDIRTPHLDRMASEGLKLTSFYAQPICGPSRAALMTGSYPNRIGEVGNRKNGHTLPDTKEIFIAEMLRDAGYRTGIVGKWHLGMSEGCDPIAQGFQHAYFTPAFNGATRDIQPRAVVPFMRKPGEVVRTIQSQADMDTLTADCTREALEFLRGAADEEPGTKKKTPFFLYLAYHMPHVPLGVSANFRGKSARGLYGDTIEELDSAIGDIFSELKKLGIDDNTLVVFTSDNGPWTDKQIGDHGGSPKPFRGAKMTTWKGGWRVPGIVRWPGHVPAGRTSDGIAATIDLLPTFAGLSGVKLPATQLDGLDLTNFLTKSDARSPRETFLYHNGTRLTAVRHKDWKIVFARPEGGEMPYMPSFVTSHIEALSTNQLYNLRTDPGETKNLATDQPAVMQSLAKLTDESRAYLGDFTGPGTGARFFEKGPRWPSSAERKSQRPKKNKPK</sequence>
<dbReference type="PANTHER" id="PTHR42693:SF33">
    <property type="entry name" value="ARYLSULFATASE"/>
    <property type="match status" value="1"/>
</dbReference>
<keyword evidence="2" id="KW-0479">Metal-binding</keyword>
<organism evidence="7 8">
    <name type="scientific">Prosthecobacter algae</name>
    <dbReference type="NCBI Taxonomy" id="1144682"/>
    <lineage>
        <taxon>Bacteria</taxon>
        <taxon>Pseudomonadati</taxon>
        <taxon>Verrucomicrobiota</taxon>
        <taxon>Verrucomicrobiia</taxon>
        <taxon>Verrucomicrobiales</taxon>
        <taxon>Verrucomicrobiaceae</taxon>
        <taxon>Prosthecobacter</taxon>
    </lineage>
</organism>
<evidence type="ECO:0000313" key="8">
    <source>
        <dbReference type="Proteomes" id="UP001499852"/>
    </source>
</evidence>
<keyword evidence="4" id="KW-0106">Calcium</keyword>
<gene>
    <name evidence="7" type="ORF">GCM10023213_31690</name>
</gene>
<evidence type="ECO:0000256" key="4">
    <source>
        <dbReference type="ARBA" id="ARBA00022837"/>
    </source>
</evidence>
<dbReference type="InterPro" id="IPR024607">
    <property type="entry name" value="Sulfatase_CS"/>
</dbReference>
<evidence type="ECO:0000313" key="7">
    <source>
        <dbReference type="EMBL" id="GAA5143567.1"/>
    </source>
</evidence>
<dbReference type="PROSITE" id="PS00523">
    <property type="entry name" value="SULFATASE_1"/>
    <property type="match status" value="1"/>
</dbReference>
<dbReference type="Pfam" id="PF00884">
    <property type="entry name" value="Sulfatase"/>
    <property type="match status" value="1"/>
</dbReference>
<feature type="domain" description="Sulfatase N-terminal" evidence="6">
    <location>
        <begin position="26"/>
        <end position="343"/>
    </location>
</feature>
<dbReference type="SUPFAM" id="SSF53649">
    <property type="entry name" value="Alkaline phosphatase-like"/>
    <property type="match status" value="1"/>
</dbReference>
<dbReference type="EMBL" id="BAABIA010000006">
    <property type="protein sequence ID" value="GAA5143567.1"/>
    <property type="molecule type" value="Genomic_DNA"/>
</dbReference>
<proteinExistence type="inferred from homology"/>
<protein>
    <submittedName>
        <fullName evidence="7">Sulfatase</fullName>
    </submittedName>
</protein>
<accession>A0ABP9PB79</accession>
<evidence type="ECO:0000256" key="5">
    <source>
        <dbReference type="SAM" id="MobiDB-lite"/>
    </source>
</evidence>